<dbReference type="AlphaFoldDB" id="A0A6A6HDG0"/>
<protein>
    <submittedName>
        <fullName evidence="2">Uncharacterized protein</fullName>
    </submittedName>
</protein>
<evidence type="ECO:0000256" key="1">
    <source>
        <dbReference type="SAM" id="MobiDB-lite"/>
    </source>
</evidence>
<organism evidence="2 3">
    <name type="scientific">Viridothelium virens</name>
    <name type="common">Speckled blister lichen</name>
    <name type="synonym">Trypethelium virens</name>
    <dbReference type="NCBI Taxonomy" id="1048519"/>
    <lineage>
        <taxon>Eukaryota</taxon>
        <taxon>Fungi</taxon>
        <taxon>Dikarya</taxon>
        <taxon>Ascomycota</taxon>
        <taxon>Pezizomycotina</taxon>
        <taxon>Dothideomycetes</taxon>
        <taxon>Dothideomycetes incertae sedis</taxon>
        <taxon>Trypetheliales</taxon>
        <taxon>Trypetheliaceae</taxon>
        <taxon>Viridothelium</taxon>
    </lineage>
</organism>
<feature type="region of interest" description="Disordered" evidence="1">
    <location>
        <begin position="261"/>
        <end position="320"/>
    </location>
</feature>
<accession>A0A6A6HDG0</accession>
<evidence type="ECO:0000313" key="3">
    <source>
        <dbReference type="Proteomes" id="UP000800092"/>
    </source>
</evidence>
<keyword evidence="3" id="KW-1185">Reference proteome</keyword>
<reference evidence="2" key="1">
    <citation type="journal article" date="2020" name="Stud. Mycol.">
        <title>101 Dothideomycetes genomes: a test case for predicting lifestyles and emergence of pathogens.</title>
        <authorList>
            <person name="Haridas S."/>
            <person name="Albert R."/>
            <person name="Binder M."/>
            <person name="Bloem J."/>
            <person name="Labutti K."/>
            <person name="Salamov A."/>
            <person name="Andreopoulos B."/>
            <person name="Baker S."/>
            <person name="Barry K."/>
            <person name="Bills G."/>
            <person name="Bluhm B."/>
            <person name="Cannon C."/>
            <person name="Castanera R."/>
            <person name="Culley D."/>
            <person name="Daum C."/>
            <person name="Ezra D."/>
            <person name="Gonzalez J."/>
            <person name="Henrissat B."/>
            <person name="Kuo A."/>
            <person name="Liang C."/>
            <person name="Lipzen A."/>
            <person name="Lutzoni F."/>
            <person name="Magnuson J."/>
            <person name="Mondo S."/>
            <person name="Nolan M."/>
            <person name="Ohm R."/>
            <person name="Pangilinan J."/>
            <person name="Park H.-J."/>
            <person name="Ramirez L."/>
            <person name="Alfaro M."/>
            <person name="Sun H."/>
            <person name="Tritt A."/>
            <person name="Yoshinaga Y."/>
            <person name="Zwiers L.-H."/>
            <person name="Turgeon B."/>
            <person name="Goodwin S."/>
            <person name="Spatafora J."/>
            <person name="Crous P."/>
            <person name="Grigoriev I."/>
        </authorList>
    </citation>
    <scope>NUCLEOTIDE SEQUENCE</scope>
    <source>
        <strain evidence="2">Tuck. ex Michener</strain>
    </source>
</reference>
<dbReference type="Proteomes" id="UP000800092">
    <property type="component" value="Unassembled WGS sequence"/>
</dbReference>
<dbReference type="OrthoDB" id="3967819at2759"/>
<dbReference type="EMBL" id="ML991786">
    <property type="protein sequence ID" value="KAF2236176.1"/>
    <property type="molecule type" value="Genomic_DNA"/>
</dbReference>
<feature type="compositionally biased region" description="Acidic residues" evidence="1">
    <location>
        <begin position="271"/>
        <end position="308"/>
    </location>
</feature>
<proteinExistence type="predicted"/>
<dbReference type="InterPro" id="IPR016024">
    <property type="entry name" value="ARM-type_fold"/>
</dbReference>
<gene>
    <name evidence="2" type="ORF">EV356DRAFT_75017</name>
</gene>
<name>A0A6A6HDG0_VIRVR</name>
<feature type="compositionally biased region" description="Basic and acidic residues" evidence="1">
    <location>
        <begin position="309"/>
        <end position="320"/>
    </location>
</feature>
<evidence type="ECO:0000313" key="2">
    <source>
        <dbReference type="EMBL" id="KAF2236176.1"/>
    </source>
</evidence>
<sequence>MANMSSPASSSTLNEATRVAIRQAVNEALQAALPSLTIDVKNRLEADAQRQQKLQEQERINQRREAIAKSQYEDAHFEDHEITQQKLFAKLLALDDSLTDDDLEKKFEFSQGALSFATVDRYRNNFLVVGSCNPIEFAVRLDWAGRFRPDREGHPSTPPSKFCVSYCICQVKRCGDEDWLASHSRYCPDSTSETECGNDIGRFIIVGRLYYRRQGAFLPRRIGDLQRYRQPFLQSPFLVVKSLTDGGFWIVLDQCYKPVEHWHDPGPLPPSEDEESDNKDDDDEDDEDEDEDEDDDEEDEDEDGDDKDSDNKDTHNNKDLEDFREERYKRSIVNLEHRYFDFPGVGPISYARLPDSILSKISQKDADWFRFGKQFGEELVISDEEFAFEKQYYGPFVLRPPRFC</sequence>
<dbReference type="SUPFAM" id="SSF48371">
    <property type="entry name" value="ARM repeat"/>
    <property type="match status" value="1"/>
</dbReference>